<feature type="region of interest" description="Disordered" evidence="1">
    <location>
        <begin position="306"/>
        <end position="377"/>
    </location>
</feature>
<protein>
    <submittedName>
        <fullName evidence="3">Uncharacterized protein</fullName>
    </submittedName>
</protein>
<feature type="compositionally biased region" description="Basic and acidic residues" evidence="1">
    <location>
        <begin position="112"/>
        <end position="121"/>
    </location>
</feature>
<proteinExistence type="predicted"/>
<feature type="signal peptide" evidence="2">
    <location>
        <begin position="1"/>
        <end position="20"/>
    </location>
</feature>
<accession>A0A3D8Q3E8</accession>
<feature type="compositionally biased region" description="Polar residues" evidence="1">
    <location>
        <begin position="186"/>
        <end position="196"/>
    </location>
</feature>
<feature type="region of interest" description="Disordered" evidence="1">
    <location>
        <begin position="88"/>
        <end position="291"/>
    </location>
</feature>
<comment type="caution">
    <text evidence="3">The sequence shown here is derived from an EMBL/GenBank/DDBJ whole genome shotgun (WGS) entry which is preliminary data.</text>
</comment>
<evidence type="ECO:0000313" key="4">
    <source>
        <dbReference type="Proteomes" id="UP000256328"/>
    </source>
</evidence>
<feature type="chain" id="PRO_5017689897" evidence="2">
    <location>
        <begin position="21"/>
        <end position="414"/>
    </location>
</feature>
<feature type="compositionally biased region" description="Polar residues" evidence="1">
    <location>
        <begin position="220"/>
        <end position="247"/>
    </location>
</feature>
<dbReference type="EMBL" id="PDLN01000027">
    <property type="protein sequence ID" value="RDW56426.1"/>
    <property type="molecule type" value="Genomic_DNA"/>
</dbReference>
<reference evidence="3 4" key="1">
    <citation type="journal article" date="2018" name="IMA Fungus">
        <title>IMA Genome-F 9: Draft genome sequence of Annulohypoxylon stygium, Aspergillus mulundensis, Berkeleyomyces basicola (syn. Thielaviopsis basicola), Ceratocystis smalleyi, two Cercospora beticola strains, Coleophoma cylindrospora, Fusarium fracticaudum, Phialophora cf. hyalina, and Morchella septimelata.</title>
        <authorList>
            <person name="Wingfield B.D."/>
            <person name="Bills G.F."/>
            <person name="Dong Y."/>
            <person name="Huang W."/>
            <person name="Nel W.J."/>
            <person name="Swalarsk-Parry B.S."/>
            <person name="Vaghefi N."/>
            <person name="Wilken P.M."/>
            <person name="An Z."/>
            <person name="de Beer Z.W."/>
            <person name="De Vos L."/>
            <person name="Chen L."/>
            <person name="Duong T.A."/>
            <person name="Gao Y."/>
            <person name="Hammerbacher A."/>
            <person name="Kikkert J.R."/>
            <person name="Li Y."/>
            <person name="Li H."/>
            <person name="Li K."/>
            <person name="Li Q."/>
            <person name="Liu X."/>
            <person name="Ma X."/>
            <person name="Naidoo K."/>
            <person name="Pethybridge S.J."/>
            <person name="Sun J."/>
            <person name="Steenkamp E.T."/>
            <person name="van der Nest M.A."/>
            <person name="van Wyk S."/>
            <person name="Wingfield M.J."/>
            <person name="Xiong C."/>
            <person name="Yue Q."/>
            <person name="Zhang X."/>
        </authorList>
    </citation>
    <scope>NUCLEOTIDE SEQUENCE [LARGE SCALE GENOMIC DNA]</scope>
    <source>
        <strain evidence="3 4">BP5796</strain>
    </source>
</reference>
<feature type="compositionally biased region" description="Polar residues" evidence="1">
    <location>
        <begin position="339"/>
        <end position="349"/>
    </location>
</feature>
<sequence>MKNFGSIIALAALSVNTVSGHVIPRDVLIKDVAARAAVPGLDAVVAGDISRRQENATDTGAAEPCVGTGDAQTGDCQNKRSVVVIERQENATDTGAAEPCVGTGDAQTGDCQNKRSVDLSERQSTGDNIDQQGENKKRQSTGDNIDQQGENKKRQSTGDNIDQQGENKKRQDNGTDTGAAEPCVKRQSTGDNIDQQGENKKRQDNGTDTGAAEPCVGTGDAQTGDCQNKRSINLSERQSTGDNIDQQGENKKRQSTGDNIDQQGENKKRQENATDTGAAEPCVGTGDAQTGDCQNKRSVVLFPRQENATDTGAAEPCVGTGDAQTGDCQNKRSVDLSERQSTGDNIDQQGENKKRQDNGTDTGAAEPCVGTGDAQTGDCQNKRSVVLFPRQENATDTGAAEPCVGTGDNQTGDC</sequence>
<name>A0A3D8Q3E8_9HELO</name>
<feature type="compositionally biased region" description="Basic and acidic residues" evidence="1">
    <location>
        <begin position="329"/>
        <end position="338"/>
    </location>
</feature>
<gene>
    <name evidence="3" type="ORF">BP5796_13175</name>
</gene>
<dbReference type="OrthoDB" id="10431248at2759"/>
<evidence type="ECO:0000256" key="2">
    <source>
        <dbReference type="SAM" id="SignalP"/>
    </source>
</evidence>
<feature type="region of interest" description="Disordered" evidence="1">
    <location>
        <begin position="53"/>
        <end position="75"/>
    </location>
</feature>
<dbReference type="Proteomes" id="UP000256328">
    <property type="component" value="Unassembled WGS sequence"/>
</dbReference>
<keyword evidence="2" id="KW-0732">Signal</keyword>
<feature type="region of interest" description="Disordered" evidence="1">
    <location>
        <begin position="392"/>
        <end position="414"/>
    </location>
</feature>
<evidence type="ECO:0000313" key="3">
    <source>
        <dbReference type="EMBL" id="RDW56426.1"/>
    </source>
</evidence>
<keyword evidence="4" id="KW-1185">Reference proteome</keyword>
<organism evidence="3 4">
    <name type="scientific">Coleophoma crateriformis</name>
    <dbReference type="NCBI Taxonomy" id="565419"/>
    <lineage>
        <taxon>Eukaryota</taxon>
        <taxon>Fungi</taxon>
        <taxon>Dikarya</taxon>
        <taxon>Ascomycota</taxon>
        <taxon>Pezizomycotina</taxon>
        <taxon>Leotiomycetes</taxon>
        <taxon>Helotiales</taxon>
        <taxon>Dermateaceae</taxon>
        <taxon>Coleophoma</taxon>
    </lineage>
</organism>
<dbReference type="AlphaFoldDB" id="A0A3D8Q3E8"/>
<evidence type="ECO:0000256" key="1">
    <source>
        <dbReference type="SAM" id="MobiDB-lite"/>
    </source>
</evidence>
<feature type="compositionally biased region" description="Polar residues" evidence="1">
    <location>
        <begin position="122"/>
        <end position="132"/>
    </location>
</feature>